<feature type="coiled-coil region" evidence="1">
    <location>
        <begin position="85"/>
        <end position="119"/>
    </location>
</feature>
<proteinExistence type="predicted"/>
<feature type="region of interest" description="Disordered" evidence="2">
    <location>
        <begin position="1"/>
        <end position="50"/>
    </location>
</feature>
<dbReference type="AlphaFoldDB" id="A0ABD0SQT8"/>
<dbReference type="EMBL" id="JBEDNZ010000016">
    <property type="protein sequence ID" value="KAL0822206.1"/>
    <property type="molecule type" value="Genomic_DNA"/>
</dbReference>
<organism evidence="3 4">
    <name type="scientific">Loxostege sticticalis</name>
    <name type="common">Beet webworm moth</name>
    <dbReference type="NCBI Taxonomy" id="481309"/>
    <lineage>
        <taxon>Eukaryota</taxon>
        <taxon>Metazoa</taxon>
        <taxon>Ecdysozoa</taxon>
        <taxon>Arthropoda</taxon>
        <taxon>Hexapoda</taxon>
        <taxon>Insecta</taxon>
        <taxon>Pterygota</taxon>
        <taxon>Neoptera</taxon>
        <taxon>Endopterygota</taxon>
        <taxon>Lepidoptera</taxon>
        <taxon>Glossata</taxon>
        <taxon>Ditrysia</taxon>
        <taxon>Pyraloidea</taxon>
        <taxon>Crambidae</taxon>
        <taxon>Pyraustinae</taxon>
        <taxon>Loxostege</taxon>
    </lineage>
</organism>
<evidence type="ECO:0008006" key="5">
    <source>
        <dbReference type="Google" id="ProtNLM"/>
    </source>
</evidence>
<reference evidence="3 4" key="1">
    <citation type="submission" date="2024-06" db="EMBL/GenBank/DDBJ databases">
        <title>A chromosome-level genome assembly of beet webworm, Loxostege sticticalis.</title>
        <authorList>
            <person name="Zhang Y."/>
        </authorList>
    </citation>
    <scope>NUCLEOTIDE SEQUENCE [LARGE SCALE GENOMIC DNA]</scope>
    <source>
        <strain evidence="3">AQ028</strain>
        <tissue evidence="3">Male pupae</tissue>
    </source>
</reference>
<keyword evidence="1" id="KW-0175">Coiled coil</keyword>
<sequence length="324" mass="37330">MQRTPPAASPTLSASRSDSDLTRASETKNDTNITTRNKRQRMDMSPDKSPTLCTFHAGDGDLRNDIMRLLTSWKEDQDRRLSEWKSDLDNTLSKLLTEVSDLKTECREIKIANAEMEKSMDYINKKHEETISKVLIIAKEKNTNTEIIKSLETQIQDLHFQTRQATIEIRNVPLSENENYAKLKEIVFGMGKLIDINIGPEDIRDIYRLPGKPGLPRPIVTEFACVHTRNELISRIRLFNKERSINEKLNTQTIGLPGDKRPVYIDEHLAPSLKKLMFLTRQFAKKHNFSCWHSNGRIFLRTEQTGKPIQIVAEKCLTNLQKKI</sequence>
<protein>
    <recommendedName>
        <fullName evidence="5">Zinc finger DNA binding protein</fullName>
    </recommendedName>
</protein>
<feature type="compositionally biased region" description="Basic and acidic residues" evidence="2">
    <location>
        <begin position="17"/>
        <end position="29"/>
    </location>
</feature>
<evidence type="ECO:0000313" key="3">
    <source>
        <dbReference type="EMBL" id="KAL0822206.1"/>
    </source>
</evidence>
<evidence type="ECO:0000256" key="1">
    <source>
        <dbReference type="SAM" id="Coils"/>
    </source>
</evidence>
<evidence type="ECO:0000313" key="4">
    <source>
        <dbReference type="Proteomes" id="UP001549921"/>
    </source>
</evidence>
<name>A0ABD0SQT8_LOXSC</name>
<evidence type="ECO:0000256" key="2">
    <source>
        <dbReference type="SAM" id="MobiDB-lite"/>
    </source>
</evidence>
<accession>A0ABD0SQT8</accession>
<gene>
    <name evidence="3" type="ORF">ABMA28_004336</name>
</gene>
<dbReference type="Proteomes" id="UP001549921">
    <property type="component" value="Unassembled WGS sequence"/>
</dbReference>
<comment type="caution">
    <text evidence="3">The sequence shown here is derived from an EMBL/GenBank/DDBJ whole genome shotgun (WGS) entry which is preliminary data.</text>
</comment>